<reference evidence="1 2" key="1">
    <citation type="submission" date="2020-03" db="EMBL/GenBank/DDBJ databases">
        <title>Genome sequence of strain Massilia sp. TW-1.</title>
        <authorList>
            <person name="Chaudhary D.K."/>
        </authorList>
    </citation>
    <scope>NUCLEOTIDE SEQUENCE [LARGE SCALE GENOMIC DNA]</scope>
    <source>
        <strain evidence="1 2">TW-1</strain>
    </source>
</reference>
<accession>A0ABX0PL81</accession>
<dbReference type="EMBL" id="JAAQOM010000021">
    <property type="protein sequence ID" value="NIA57254.1"/>
    <property type="molecule type" value="Genomic_DNA"/>
</dbReference>
<gene>
    <name evidence="1" type="ORF">HAV22_26890</name>
</gene>
<organism evidence="1 2">
    <name type="scientific">Telluria antibiotica</name>
    <dbReference type="NCBI Taxonomy" id="2717319"/>
    <lineage>
        <taxon>Bacteria</taxon>
        <taxon>Pseudomonadati</taxon>
        <taxon>Pseudomonadota</taxon>
        <taxon>Betaproteobacteria</taxon>
        <taxon>Burkholderiales</taxon>
        <taxon>Oxalobacteraceae</taxon>
        <taxon>Telluria group</taxon>
        <taxon>Telluria</taxon>
    </lineage>
</organism>
<evidence type="ECO:0000313" key="2">
    <source>
        <dbReference type="Proteomes" id="UP000716322"/>
    </source>
</evidence>
<dbReference type="Proteomes" id="UP000716322">
    <property type="component" value="Unassembled WGS sequence"/>
</dbReference>
<evidence type="ECO:0000313" key="1">
    <source>
        <dbReference type="EMBL" id="NIA57254.1"/>
    </source>
</evidence>
<protein>
    <submittedName>
        <fullName evidence="1">Uncharacterized protein</fullName>
    </submittedName>
</protein>
<proteinExistence type="predicted"/>
<keyword evidence="2" id="KW-1185">Reference proteome</keyword>
<comment type="caution">
    <text evidence="1">The sequence shown here is derived from an EMBL/GenBank/DDBJ whole genome shotgun (WGS) entry which is preliminary data.</text>
</comment>
<name>A0ABX0PL81_9BURK</name>
<sequence length="63" mass="6545">MPRAARRTGTGAARVGIEHRVRPDGTVAVMRAHAEKVFGAVAAGGRRAAPKEPDWGALDAARA</sequence>